<evidence type="ECO:0000313" key="2">
    <source>
        <dbReference type="Proteomes" id="UP000186878"/>
    </source>
</evidence>
<reference evidence="1 2" key="1">
    <citation type="submission" date="2016-12" db="EMBL/GenBank/DDBJ databases">
        <title>Draft genome sequences of strains Salinicola socius SMB35, Salinicola sp. MH3R3-1 and Chromohalobacter sp. SMB17 from the Verkhnekamsk potash mining region of Russia.</title>
        <authorList>
            <person name="Mavrodi D.V."/>
            <person name="Olsson B.E."/>
            <person name="Korsakova E.S."/>
            <person name="Pyankova A."/>
            <person name="Mavrodi O.V."/>
            <person name="Plotnikova E.G."/>
        </authorList>
    </citation>
    <scope>NUCLEOTIDE SEQUENCE [LARGE SCALE GENOMIC DNA]</scope>
    <source>
        <strain evidence="1 2">SMB35</strain>
    </source>
</reference>
<dbReference type="Pfam" id="PF05489">
    <property type="entry name" value="Phage_tail_X"/>
    <property type="match status" value="1"/>
</dbReference>
<comment type="caution">
    <text evidence="1">The sequence shown here is derived from an EMBL/GenBank/DDBJ whole genome shotgun (WGS) entry which is preliminary data.</text>
</comment>
<dbReference type="RefSeq" id="WP_075570948.1">
    <property type="nucleotide sequence ID" value="NZ_MSDO01000022.1"/>
</dbReference>
<dbReference type="Proteomes" id="UP000186878">
    <property type="component" value="Unassembled WGS sequence"/>
</dbReference>
<accession>A0A1Q8SPL8</accession>
<dbReference type="STRING" id="404433.BTW07_14790"/>
<evidence type="ECO:0000313" key="1">
    <source>
        <dbReference type="EMBL" id="OLO03346.1"/>
    </source>
</evidence>
<gene>
    <name evidence="1" type="ORF">BTW07_14790</name>
</gene>
<dbReference type="InterPro" id="IPR008861">
    <property type="entry name" value="GpX-like"/>
</dbReference>
<dbReference type="OrthoDB" id="8759063at2"/>
<organism evidence="1 2">
    <name type="scientific">Salinicola socius</name>
    <dbReference type="NCBI Taxonomy" id="404433"/>
    <lineage>
        <taxon>Bacteria</taxon>
        <taxon>Pseudomonadati</taxon>
        <taxon>Pseudomonadota</taxon>
        <taxon>Gammaproteobacteria</taxon>
        <taxon>Oceanospirillales</taxon>
        <taxon>Halomonadaceae</taxon>
        <taxon>Salinicola</taxon>
    </lineage>
</organism>
<sequence>MSRTVRSLQGDTLDQLCYRAYGQTAGVTERVLEANPGLADLGPILPSATLVTLPDIATQAPSTRIVQLWD</sequence>
<protein>
    <submittedName>
        <fullName evidence="1">Phage tail protein</fullName>
    </submittedName>
</protein>
<name>A0A1Q8SPL8_9GAMM</name>
<dbReference type="AlphaFoldDB" id="A0A1Q8SPL8"/>
<proteinExistence type="predicted"/>
<dbReference type="EMBL" id="MSDO01000022">
    <property type="protein sequence ID" value="OLO03346.1"/>
    <property type="molecule type" value="Genomic_DNA"/>
</dbReference>
<keyword evidence="2" id="KW-1185">Reference proteome</keyword>